<reference evidence="1 3" key="1">
    <citation type="submission" date="2015-10" db="EMBL/GenBank/DDBJ databases">
        <title>The cercosporin biosynthetic gene cluster was horizontally transferred to several fungal lineages and shown to be expanded in Cercospora beticola based on microsynteny with recipient genomes.</title>
        <authorList>
            <person name="De Jonge R."/>
            <person name="Ebert M.K."/>
            <person name="Suttle J.C."/>
            <person name="Jurick Ii W.M."/>
            <person name="Secor G.A."/>
            <person name="Thomma B.P."/>
            <person name="Van De Peer Y."/>
            <person name="Bolton M.D."/>
        </authorList>
    </citation>
    <scope>NUCLEOTIDE SEQUENCE [LARGE SCALE GENOMIC DNA]</scope>
    <source>
        <strain evidence="1 3">09-40</strain>
    </source>
</reference>
<keyword evidence="4" id="KW-1185">Reference proteome</keyword>
<evidence type="ECO:0000313" key="1">
    <source>
        <dbReference type="EMBL" id="PIA88499.1"/>
    </source>
</evidence>
<dbReference type="EMBL" id="CP134188">
    <property type="protein sequence ID" value="WPB03316.1"/>
    <property type="molecule type" value="Genomic_DNA"/>
</dbReference>
<dbReference type="OrthoDB" id="3640665at2759"/>
<dbReference type="AlphaFoldDB" id="A0A2G5H7I9"/>
<proteinExistence type="predicted"/>
<sequence>MLRHQNNDGAHQPARDSSINNSLVAENMESQPASSTDLIIRAEGDTAVNSPANAADTITSLARNDTIDSASDNDQPSLEILLQTLPQELQGEILAFTVMTPPSIVQIEPETYRPPHLLRINRRSRAIAAEHYYTHTTFACTHKSFYHTEFVRWLRSLPAQHRASISRIQIPPVVYPRTDVAEPFKEWQFRRLWRTVTDLPRMPHLIRHAGLASGMKSLDSIMLADCPLEEEGGVLQMGLLSGPEINMEIKKLHVELGIPEPDEEEDW</sequence>
<organism evidence="1 3">
    <name type="scientific">Cercospora beticola</name>
    <name type="common">Sugarbeet leaf spot fungus</name>
    <dbReference type="NCBI Taxonomy" id="122368"/>
    <lineage>
        <taxon>Eukaryota</taxon>
        <taxon>Fungi</taxon>
        <taxon>Dikarya</taxon>
        <taxon>Ascomycota</taxon>
        <taxon>Pezizomycotina</taxon>
        <taxon>Dothideomycetes</taxon>
        <taxon>Dothideomycetidae</taxon>
        <taxon>Mycosphaerellales</taxon>
        <taxon>Mycosphaerellaceae</taxon>
        <taxon>Cercospora</taxon>
    </lineage>
</organism>
<protein>
    <submittedName>
        <fullName evidence="1">Uncharacterized protein</fullName>
    </submittedName>
</protein>
<reference evidence="2 4" key="2">
    <citation type="submission" date="2023-09" db="EMBL/GenBank/DDBJ databases">
        <title>Complete-Gapless Cercospora beticola genome.</title>
        <authorList>
            <person name="Wyatt N.A."/>
            <person name="Spanner R.E."/>
            <person name="Bolton M.D."/>
        </authorList>
    </citation>
    <scope>NUCLEOTIDE SEQUENCE [LARGE SCALE GENOMIC DNA]</scope>
    <source>
        <strain evidence="2">Cb09-40</strain>
    </source>
</reference>
<gene>
    <name evidence="1" type="ORF">CB0940_07374</name>
    <name evidence="2" type="ORF">RHO25_007953</name>
</gene>
<accession>A0A2G5H7I9</accession>
<dbReference type="Proteomes" id="UP000230605">
    <property type="component" value="Chromosome 5"/>
</dbReference>
<name>A0A2G5H7I9_CERBT</name>
<evidence type="ECO:0000313" key="4">
    <source>
        <dbReference type="Proteomes" id="UP001302367"/>
    </source>
</evidence>
<dbReference type="EMBL" id="LKMD01000108">
    <property type="protein sequence ID" value="PIA88499.1"/>
    <property type="molecule type" value="Genomic_DNA"/>
</dbReference>
<evidence type="ECO:0000313" key="2">
    <source>
        <dbReference type="EMBL" id="WPB03316.1"/>
    </source>
</evidence>
<dbReference type="Proteomes" id="UP001302367">
    <property type="component" value="Chromosome 5"/>
</dbReference>
<evidence type="ECO:0000313" key="3">
    <source>
        <dbReference type="Proteomes" id="UP000230605"/>
    </source>
</evidence>